<keyword evidence="3" id="KW-1185">Reference proteome</keyword>
<proteinExistence type="predicted"/>
<comment type="caution">
    <text evidence="2">The sequence shown here is derived from an EMBL/GenBank/DDBJ whole genome shotgun (WGS) entry which is preliminary data.</text>
</comment>
<dbReference type="Proteomes" id="UP000070341">
    <property type="component" value="Unassembled WGS sequence"/>
</dbReference>
<keyword evidence="1" id="KW-1133">Transmembrane helix</keyword>
<reference evidence="2 3" key="1">
    <citation type="journal article" date="2016" name="Sci. Rep.">
        <title>Metabolic traits of an uncultured archaeal lineage -MSBL1- from brine pools of the Red Sea.</title>
        <authorList>
            <person name="Mwirichia R."/>
            <person name="Alam I."/>
            <person name="Rashid M."/>
            <person name="Vinu M."/>
            <person name="Ba-Alawi W."/>
            <person name="Anthony Kamau A."/>
            <person name="Kamanda Ngugi D."/>
            <person name="Goker M."/>
            <person name="Klenk H.P."/>
            <person name="Bajic V."/>
            <person name="Stingl U."/>
        </authorList>
    </citation>
    <scope>NUCLEOTIDE SEQUENCE [LARGE SCALE GENOMIC DNA]</scope>
    <source>
        <strain evidence="2">SCGC-AAA259M10</strain>
    </source>
</reference>
<dbReference type="AlphaFoldDB" id="A0A133V2W5"/>
<name>A0A133V2W5_9EURY</name>
<feature type="transmembrane region" description="Helical" evidence="1">
    <location>
        <begin position="6"/>
        <end position="24"/>
    </location>
</feature>
<protein>
    <submittedName>
        <fullName evidence="2">Uncharacterized protein</fullName>
    </submittedName>
</protein>
<gene>
    <name evidence="2" type="ORF">AKJ40_00680</name>
</gene>
<feature type="transmembrane region" description="Helical" evidence="1">
    <location>
        <begin position="36"/>
        <end position="55"/>
    </location>
</feature>
<evidence type="ECO:0000313" key="2">
    <source>
        <dbReference type="EMBL" id="KXB00771.1"/>
    </source>
</evidence>
<sequence>MKSENAVVACLVCINILMTAGLFVKNIAFLEGWNDFNLVYSILMATLGVFGGTMIKVQDCRSVSKSRLIGIAKLFLIISFDSFERIAKNNGRLFS</sequence>
<evidence type="ECO:0000313" key="3">
    <source>
        <dbReference type="Proteomes" id="UP000070341"/>
    </source>
</evidence>
<organism evidence="2 3">
    <name type="scientific">candidate division MSBL1 archaeon SCGC-AAA259M10</name>
    <dbReference type="NCBI Taxonomy" id="1698270"/>
    <lineage>
        <taxon>Archaea</taxon>
        <taxon>Methanobacteriati</taxon>
        <taxon>Methanobacteriota</taxon>
        <taxon>candidate division MSBL1</taxon>
    </lineage>
</organism>
<keyword evidence="1" id="KW-0812">Transmembrane</keyword>
<evidence type="ECO:0000256" key="1">
    <source>
        <dbReference type="SAM" id="Phobius"/>
    </source>
</evidence>
<accession>A0A133V2W5</accession>
<keyword evidence="1" id="KW-0472">Membrane</keyword>
<dbReference type="EMBL" id="LHXU01000004">
    <property type="protein sequence ID" value="KXB00771.1"/>
    <property type="molecule type" value="Genomic_DNA"/>
</dbReference>